<keyword evidence="2" id="KW-1185">Reference proteome</keyword>
<dbReference type="RefSeq" id="WP_243307255.1">
    <property type="nucleotide sequence ID" value="NZ_JALGBI010000001.1"/>
</dbReference>
<name>A0A9X1VRB2_9BURK</name>
<gene>
    <name evidence="1" type="ORF">MMF98_01880</name>
</gene>
<evidence type="ECO:0000313" key="2">
    <source>
        <dbReference type="Proteomes" id="UP001139447"/>
    </source>
</evidence>
<dbReference type="AlphaFoldDB" id="A0A9X1VRB2"/>
<reference evidence="1" key="1">
    <citation type="submission" date="2022-03" db="EMBL/GenBank/DDBJ databases">
        <authorList>
            <person name="Woo C.Y."/>
        </authorList>
    </citation>
    <scope>NUCLEOTIDE SEQUENCE</scope>
    <source>
        <strain evidence="1">CYS-02</strain>
    </source>
</reference>
<protein>
    <submittedName>
        <fullName evidence="1">DUF3025 domain-containing protein</fullName>
    </submittedName>
</protein>
<dbReference type="EMBL" id="JALGBI010000001">
    <property type="protein sequence ID" value="MCJ0761950.1"/>
    <property type="molecule type" value="Genomic_DNA"/>
</dbReference>
<evidence type="ECO:0000313" key="1">
    <source>
        <dbReference type="EMBL" id="MCJ0761950.1"/>
    </source>
</evidence>
<dbReference type="InterPro" id="IPR021390">
    <property type="entry name" value="DUF3025"/>
</dbReference>
<comment type="caution">
    <text evidence="1">The sequence shown here is derived from an EMBL/GenBank/DDBJ whole genome shotgun (WGS) entry which is preliminary data.</text>
</comment>
<proteinExistence type="predicted"/>
<accession>A0A9X1VRB2</accession>
<dbReference type="Pfam" id="PF11227">
    <property type="entry name" value="DUF3025"/>
    <property type="match status" value="1"/>
</dbReference>
<sequence length="257" mass="28697">MHGIDWTRPWLRPWREPGQRLAQAVAGGLPLHEALNREARAPVRFVPQSELPPGMAYEHYIFESGCCPVRADLHDFFNGICWLGLPRTKQRLNALQAAQIAADGIGPKRGPVRDALTLFDENAALLQAPPPLWQALLDKDWHRLFVVLRPLWAEAELRVVGHAALEKLVFPRKQVTVHVWRSFRAIESGADLDDRLAASLAPAALAAKPFAPLPVLGIPGWWAENENFSFYDDSLVFRPPQGHNHPYNKADPAAGMT</sequence>
<organism evidence="1 2">
    <name type="scientific">Variovorax terrae</name>
    <dbReference type="NCBI Taxonomy" id="2923278"/>
    <lineage>
        <taxon>Bacteria</taxon>
        <taxon>Pseudomonadati</taxon>
        <taxon>Pseudomonadota</taxon>
        <taxon>Betaproteobacteria</taxon>
        <taxon>Burkholderiales</taxon>
        <taxon>Comamonadaceae</taxon>
        <taxon>Variovorax</taxon>
    </lineage>
</organism>
<dbReference type="Proteomes" id="UP001139447">
    <property type="component" value="Unassembled WGS sequence"/>
</dbReference>